<evidence type="ECO:0000313" key="6">
    <source>
        <dbReference type="Proteomes" id="UP000271889"/>
    </source>
</evidence>
<keyword evidence="1" id="KW-0677">Repeat</keyword>
<dbReference type="InterPro" id="IPR036116">
    <property type="entry name" value="FN3_sf"/>
</dbReference>
<dbReference type="InterPro" id="IPR013783">
    <property type="entry name" value="Ig-like_fold"/>
</dbReference>
<dbReference type="OrthoDB" id="5860852at2759"/>
<evidence type="ECO:0000313" key="5">
    <source>
        <dbReference type="EMBL" id="VDK54731.1"/>
    </source>
</evidence>
<evidence type="ECO:0008006" key="7">
    <source>
        <dbReference type="Google" id="ProtNLM"/>
    </source>
</evidence>
<dbReference type="PROSITE" id="PS50835">
    <property type="entry name" value="IG_LIKE"/>
    <property type="match status" value="1"/>
</dbReference>
<dbReference type="SUPFAM" id="SSF48726">
    <property type="entry name" value="Immunoglobulin"/>
    <property type="match status" value="1"/>
</dbReference>
<dbReference type="EMBL" id="UYRV01007549">
    <property type="protein sequence ID" value="VDK54731.1"/>
    <property type="molecule type" value="Genomic_DNA"/>
</dbReference>
<gene>
    <name evidence="5" type="ORF">CGOC_LOCUS3091</name>
</gene>
<feature type="domain" description="Fibronectin type-III" evidence="4">
    <location>
        <begin position="1"/>
        <end position="52"/>
    </location>
</feature>
<dbReference type="SUPFAM" id="SSF49265">
    <property type="entry name" value="Fibronectin type III"/>
    <property type="match status" value="1"/>
</dbReference>
<proteinExistence type="predicted"/>
<dbReference type="AlphaFoldDB" id="A0A3P6SL37"/>
<keyword evidence="2" id="KW-1015">Disulfide bond</keyword>
<reference evidence="5 6" key="1">
    <citation type="submission" date="2018-11" db="EMBL/GenBank/DDBJ databases">
        <authorList>
            <consortium name="Pathogen Informatics"/>
        </authorList>
    </citation>
    <scope>NUCLEOTIDE SEQUENCE [LARGE SCALE GENOMIC DNA]</scope>
</reference>
<evidence type="ECO:0000256" key="1">
    <source>
        <dbReference type="ARBA" id="ARBA00022737"/>
    </source>
</evidence>
<dbReference type="InterPro" id="IPR003961">
    <property type="entry name" value="FN3_dom"/>
</dbReference>
<feature type="domain" description="Fibronectin type-III" evidence="4">
    <location>
        <begin position="57"/>
        <end position="146"/>
    </location>
</feature>
<evidence type="ECO:0000259" key="3">
    <source>
        <dbReference type="PROSITE" id="PS50835"/>
    </source>
</evidence>
<dbReference type="SMART" id="SM00060">
    <property type="entry name" value="FN3"/>
    <property type="match status" value="1"/>
</dbReference>
<dbReference type="PROSITE" id="PS50853">
    <property type="entry name" value="FN3"/>
    <property type="match status" value="2"/>
</dbReference>
<keyword evidence="6" id="KW-1185">Reference proteome</keyword>
<dbReference type="InterPro" id="IPR007110">
    <property type="entry name" value="Ig-like_dom"/>
</dbReference>
<dbReference type="Gene3D" id="2.60.40.10">
    <property type="entry name" value="Immunoglobulins"/>
    <property type="match status" value="3"/>
</dbReference>
<protein>
    <recommendedName>
        <fullName evidence="7">Fibronectin type-III domain-containing protein</fullName>
    </recommendedName>
</protein>
<dbReference type="GO" id="GO:0098609">
    <property type="term" value="P:cell-cell adhesion"/>
    <property type="evidence" value="ECO:0007669"/>
    <property type="project" value="TreeGrafter"/>
</dbReference>
<evidence type="ECO:0000256" key="2">
    <source>
        <dbReference type="ARBA" id="ARBA00023157"/>
    </source>
</evidence>
<dbReference type="GO" id="GO:0016020">
    <property type="term" value="C:membrane"/>
    <property type="evidence" value="ECO:0007669"/>
    <property type="project" value="UniProtKB-SubCell"/>
</dbReference>
<organism evidence="5 6">
    <name type="scientific">Cylicostephanus goldi</name>
    <name type="common">Nematode worm</name>
    <dbReference type="NCBI Taxonomy" id="71465"/>
    <lineage>
        <taxon>Eukaryota</taxon>
        <taxon>Metazoa</taxon>
        <taxon>Ecdysozoa</taxon>
        <taxon>Nematoda</taxon>
        <taxon>Chromadorea</taxon>
        <taxon>Rhabditida</taxon>
        <taxon>Rhabditina</taxon>
        <taxon>Rhabditomorpha</taxon>
        <taxon>Strongyloidea</taxon>
        <taxon>Strongylidae</taxon>
        <taxon>Cylicostephanus</taxon>
    </lineage>
</organism>
<evidence type="ECO:0000259" key="4">
    <source>
        <dbReference type="PROSITE" id="PS50853"/>
    </source>
</evidence>
<sequence>MNEELLFKEQFTVTDLRPNVSYVFKVEAHNEAGFISASNVESEPLRIKAALDLPTTIISPPRVIPTGLESVTVTWDVDESIAYSEYVVSYKSESSSVWTEVKCQTNTCTINELKEGVSYVFKVAPANEQGAGTFSEETHPVKVTPTVAPVITKAIKNVSIPKKRALNLECHANAEPAPDYIWYKDGVEIIPQNANTEVNFGITH</sequence>
<feature type="domain" description="Ig-like" evidence="3">
    <location>
        <begin position="145"/>
        <end position="204"/>
    </location>
</feature>
<dbReference type="CDD" id="cd00063">
    <property type="entry name" value="FN3"/>
    <property type="match status" value="2"/>
</dbReference>
<dbReference type="PANTHER" id="PTHR44170:SF6">
    <property type="entry name" value="CONTACTIN"/>
    <property type="match status" value="1"/>
</dbReference>
<dbReference type="PANTHER" id="PTHR44170">
    <property type="entry name" value="PROTEIN SIDEKICK"/>
    <property type="match status" value="1"/>
</dbReference>
<accession>A0A3P6SL37</accession>
<dbReference type="Pfam" id="PF00041">
    <property type="entry name" value="fn3"/>
    <property type="match status" value="1"/>
</dbReference>
<dbReference type="InterPro" id="IPR036179">
    <property type="entry name" value="Ig-like_dom_sf"/>
</dbReference>
<dbReference type="Proteomes" id="UP000271889">
    <property type="component" value="Unassembled WGS sequence"/>
</dbReference>
<name>A0A3P6SL37_CYLGO</name>